<organism evidence="6 7">
    <name type="scientific">Candidatus Nomurabacteria bacterium RIFCSPHIGHO2_02_FULL_42_24</name>
    <dbReference type="NCBI Taxonomy" id="1801757"/>
    <lineage>
        <taxon>Bacteria</taxon>
        <taxon>Candidatus Nomuraibacteriota</taxon>
    </lineage>
</organism>
<keyword evidence="2 4" id="KW-0689">Ribosomal protein</keyword>
<proteinExistence type="inferred from homology"/>
<gene>
    <name evidence="4" type="primary">rplQ</name>
    <name evidence="6" type="ORF">A3B93_00760</name>
</gene>
<comment type="subunit">
    <text evidence="4">Part of the 50S ribosomal subunit. Contacts protein L32.</text>
</comment>
<evidence type="ECO:0000256" key="5">
    <source>
        <dbReference type="RuleBase" id="RU000660"/>
    </source>
</evidence>
<dbReference type="GO" id="GO:0022625">
    <property type="term" value="C:cytosolic large ribosomal subunit"/>
    <property type="evidence" value="ECO:0007669"/>
    <property type="project" value="TreeGrafter"/>
</dbReference>
<reference evidence="6 7" key="1">
    <citation type="journal article" date="2016" name="Nat. Commun.">
        <title>Thousands of microbial genomes shed light on interconnected biogeochemical processes in an aquifer system.</title>
        <authorList>
            <person name="Anantharaman K."/>
            <person name="Brown C.T."/>
            <person name="Hug L.A."/>
            <person name="Sharon I."/>
            <person name="Castelle C.J."/>
            <person name="Probst A.J."/>
            <person name="Thomas B.C."/>
            <person name="Singh A."/>
            <person name="Wilkins M.J."/>
            <person name="Karaoz U."/>
            <person name="Brodie E.L."/>
            <person name="Williams K.H."/>
            <person name="Hubbard S.S."/>
            <person name="Banfield J.F."/>
        </authorList>
    </citation>
    <scope>NUCLEOTIDE SEQUENCE [LARGE SCALE GENOMIC DNA]</scope>
</reference>
<dbReference type="PROSITE" id="PS01167">
    <property type="entry name" value="RIBOSOMAL_L17"/>
    <property type="match status" value="1"/>
</dbReference>
<dbReference type="PANTHER" id="PTHR14413">
    <property type="entry name" value="RIBOSOMAL PROTEIN L17"/>
    <property type="match status" value="1"/>
</dbReference>
<evidence type="ECO:0000313" key="6">
    <source>
        <dbReference type="EMBL" id="OGI81511.1"/>
    </source>
</evidence>
<dbReference type="PANTHER" id="PTHR14413:SF16">
    <property type="entry name" value="LARGE RIBOSOMAL SUBUNIT PROTEIN BL17M"/>
    <property type="match status" value="1"/>
</dbReference>
<dbReference type="Proteomes" id="UP000179880">
    <property type="component" value="Unassembled WGS sequence"/>
</dbReference>
<dbReference type="Gene3D" id="3.90.1030.10">
    <property type="entry name" value="Ribosomal protein L17"/>
    <property type="match status" value="1"/>
</dbReference>
<dbReference type="Pfam" id="PF01196">
    <property type="entry name" value="Ribosomal_L17"/>
    <property type="match status" value="1"/>
</dbReference>
<evidence type="ECO:0000256" key="1">
    <source>
        <dbReference type="ARBA" id="ARBA00008777"/>
    </source>
</evidence>
<comment type="similarity">
    <text evidence="1 4 5">Belongs to the bacterial ribosomal protein bL17 family.</text>
</comment>
<evidence type="ECO:0000256" key="2">
    <source>
        <dbReference type="ARBA" id="ARBA00022980"/>
    </source>
</evidence>
<dbReference type="InterPro" id="IPR047859">
    <property type="entry name" value="Ribosomal_bL17_CS"/>
</dbReference>
<dbReference type="InterPro" id="IPR036373">
    <property type="entry name" value="Ribosomal_bL17_sf"/>
</dbReference>
<keyword evidence="3 4" id="KW-0687">Ribonucleoprotein</keyword>
<sequence>MRHHNKNRKLGRKRDARRALLQSLARALVTRNHIRTTEARAKELRPFIEKLITLARLSNLSARRLVAARLGGDGREARKLCVKLAPNYKDRSGGYTRVLKLPRRLSDGARMAIIEFV</sequence>
<dbReference type="GO" id="GO:0006412">
    <property type="term" value="P:translation"/>
    <property type="evidence" value="ECO:0007669"/>
    <property type="project" value="UniProtKB-UniRule"/>
</dbReference>
<evidence type="ECO:0000313" key="7">
    <source>
        <dbReference type="Proteomes" id="UP000179880"/>
    </source>
</evidence>
<dbReference type="InterPro" id="IPR000456">
    <property type="entry name" value="Ribosomal_bL17"/>
</dbReference>
<evidence type="ECO:0000256" key="4">
    <source>
        <dbReference type="HAMAP-Rule" id="MF_01368"/>
    </source>
</evidence>
<dbReference type="AlphaFoldDB" id="A0A1F6WHY4"/>
<comment type="caution">
    <text evidence="6">The sequence shown here is derived from an EMBL/GenBank/DDBJ whole genome shotgun (WGS) entry which is preliminary data.</text>
</comment>
<dbReference type="SUPFAM" id="SSF64263">
    <property type="entry name" value="Prokaryotic ribosomal protein L17"/>
    <property type="match status" value="1"/>
</dbReference>
<evidence type="ECO:0000256" key="3">
    <source>
        <dbReference type="ARBA" id="ARBA00023274"/>
    </source>
</evidence>
<dbReference type="NCBIfam" id="TIGR00059">
    <property type="entry name" value="L17"/>
    <property type="match status" value="1"/>
</dbReference>
<name>A0A1F6WHY4_9BACT</name>
<accession>A0A1F6WHY4</accession>
<dbReference type="GO" id="GO:0003735">
    <property type="term" value="F:structural constituent of ribosome"/>
    <property type="evidence" value="ECO:0007669"/>
    <property type="project" value="InterPro"/>
</dbReference>
<protein>
    <recommendedName>
        <fullName evidence="4">Large ribosomal subunit protein bL17</fullName>
    </recommendedName>
</protein>
<dbReference type="HAMAP" id="MF_01368">
    <property type="entry name" value="Ribosomal_bL17"/>
    <property type="match status" value="1"/>
</dbReference>
<dbReference type="EMBL" id="MFUH01000028">
    <property type="protein sequence ID" value="OGI81511.1"/>
    <property type="molecule type" value="Genomic_DNA"/>
</dbReference>